<dbReference type="AlphaFoldDB" id="A0A1C6V1N8"/>
<dbReference type="PANTHER" id="PTHR42711:SF18">
    <property type="entry name" value="ABC TRANSPORTER, ATP-BINDING PROTEIN"/>
    <property type="match status" value="1"/>
</dbReference>
<dbReference type="GO" id="GO:0016887">
    <property type="term" value="F:ATP hydrolysis activity"/>
    <property type="evidence" value="ECO:0007669"/>
    <property type="project" value="InterPro"/>
</dbReference>
<evidence type="ECO:0000256" key="3">
    <source>
        <dbReference type="ARBA" id="ARBA00022741"/>
    </source>
</evidence>
<evidence type="ECO:0000259" key="6">
    <source>
        <dbReference type="PROSITE" id="PS50893"/>
    </source>
</evidence>
<dbReference type="RefSeq" id="WP_091121003.1">
    <property type="nucleotide sequence ID" value="NZ_FMHY01000002.1"/>
</dbReference>
<keyword evidence="5" id="KW-0046">Antibiotic resistance</keyword>
<keyword evidence="4 7" id="KW-0067">ATP-binding</keyword>
<proteinExistence type="predicted"/>
<dbReference type="GO" id="GO:0005524">
    <property type="term" value="F:ATP binding"/>
    <property type="evidence" value="ECO:0007669"/>
    <property type="project" value="UniProtKB-KW"/>
</dbReference>
<dbReference type="PANTHER" id="PTHR42711">
    <property type="entry name" value="ABC TRANSPORTER ATP-BINDING PROTEIN"/>
    <property type="match status" value="1"/>
</dbReference>
<evidence type="ECO:0000313" key="7">
    <source>
        <dbReference type="EMBL" id="SCL60044.1"/>
    </source>
</evidence>
<keyword evidence="3" id="KW-0547">Nucleotide-binding</keyword>
<evidence type="ECO:0000256" key="5">
    <source>
        <dbReference type="ARBA" id="ARBA00023251"/>
    </source>
</evidence>
<sequence>MDGPAVEIINVSQTYRGRRGRVAALHDVSFNIDEGEIVGLLGSNGAGKTTLTRIIGTLLLPTEGTVRVFGSDVVRDTAAVRKNTVAVFGGERGLYDRLSGRQNLIFFAMLHGVPRRGLAARADEALEKSGLSEAADRAVETYSKGMRQRLHLAIGMVSTPRLLLLDEPTVGLDPIEAERLRVAIADLRAVGVTILLTSHYLLDVERLADRVVILSKGRVAGNMSVAEFARTAGYTATVVVRGRGSAPQELSGGLPGVAVDEVVEDSVTWTARLRVAGWGAESFGQLSRLLSSGNILDVEVQPLRLEDAYALMDSKLSANG</sequence>
<evidence type="ECO:0000313" key="8">
    <source>
        <dbReference type="Proteomes" id="UP000199696"/>
    </source>
</evidence>
<dbReference type="Pfam" id="PF00005">
    <property type="entry name" value="ABC_tran"/>
    <property type="match status" value="1"/>
</dbReference>
<feature type="domain" description="ABC transporter" evidence="6">
    <location>
        <begin position="6"/>
        <end position="241"/>
    </location>
</feature>
<dbReference type="InterPro" id="IPR003439">
    <property type="entry name" value="ABC_transporter-like_ATP-bd"/>
</dbReference>
<evidence type="ECO:0000256" key="1">
    <source>
        <dbReference type="ARBA" id="ARBA00004202"/>
    </source>
</evidence>
<accession>A0A1C6V1N8</accession>
<dbReference type="SUPFAM" id="SSF52540">
    <property type="entry name" value="P-loop containing nucleoside triphosphate hydrolases"/>
    <property type="match status" value="1"/>
</dbReference>
<comment type="subcellular location">
    <subcellularLocation>
        <location evidence="1">Cell membrane</location>
        <topology evidence="1">Peripheral membrane protein</topology>
    </subcellularLocation>
</comment>
<dbReference type="PROSITE" id="PS50893">
    <property type="entry name" value="ABC_TRANSPORTER_2"/>
    <property type="match status" value="1"/>
</dbReference>
<dbReference type="InterPro" id="IPR003593">
    <property type="entry name" value="AAA+_ATPase"/>
</dbReference>
<keyword evidence="8" id="KW-1185">Reference proteome</keyword>
<dbReference type="EMBL" id="FMHY01000002">
    <property type="protein sequence ID" value="SCL60044.1"/>
    <property type="molecule type" value="Genomic_DNA"/>
</dbReference>
<reference evidence="8" key="1">
    <citation type="submission" date="2016-06" db="EMBL/GenBank/DDBJ databases">
        <authorList>
            <person name="Varghese N."/>
            <person name="Submissions Spin"/>
        </authorList>
    </citation>
    <scope>NUCLEOTIDE SEQUENCE [LARGE SCALE GENOMIC DNA]</scope>
    <source>
        <strain evidence="8">DSM 44814</strain>
    </source>
</reference>
<dbReference type="STRING" id="227316.GA0070604_4204"/>
<dbReference type="GO" id="GO:0005886">
    <property type="term" value="C:plasma membrane"/>
    <property type="evidence" value="ECO:0007669"/>
    <property type="project" value="UniProtKB-SubCell"/>
</dbReference>
<evidence type="ECO:0000256" key="2">
    <source>
        <dbReference type="ARBA" id="ARBA00022448"/>
    </source>
</evidence>
<dbReference type="Proteomes" id="UP000199696">
    <property type="component" value="Unassembled WGS sequence"/>
</dbReference>
<dbReference type="OrthoDB" id="9804819at2"/>
<protein>
    <submittedName>
        <fullName evidence="7">ABC-2 type transport system ATP-binding protein</fullName>
    </submittedName>
</protein>
<dbReference type="CDD" id="cd03230">
    <property type="entry name" value="ABC_DR_subfamily_A"/>
    <property type="match status" value="1"/>
</dbReference>
<name>A0A1C6V1N8_9ACTN</name>
<dbReference type="Gene3D" id="3.40.50.300">
    <property type="entry name" value="P-loop containing nucleotide triphosphate hydrolases"/>
    <property type="match status" value="1"/>
</dbReference>
<dbReference type="SMART" id="SM00382">
    <property type="entry name" value="AAA"/>
    <property type="match status" value="1"/>
</dbReference>
<evidence type="ECO:0000256" key="4">
    <source>
        <dbReference type="ARBA" id="ARBA00022840"/>
    </source>
</evidence>
<organism evidence="7 8">
    <name type="scientific">Micromonospora eburnea</name>
    <dbReference type="NCBI Taxonomy" id="227316"/>
    <lineage>
        <taxon>Bacteria</taxon>
        <taxon>Bacillati</taxon>
        <taxon>Actinomycetota</taxon>
        <taxon>Actinomycetes</taxon>
        <taxon>Micromonosporales</taxon>
        <taxon>Micromonosporaceae</taxon>
        <taxon>Micromonospora</taxon>
    </lineage>
</organism>
<dbReference type="GO" id="GO:0046677">
    <property type="term" value="P:response to antibiotic"/>
    <property type="evidence" value="ECO:0007669"/>
    <property type="project" value="UniProtKB-KW"/>
</dbReference>
<keyword evidence="2" id="KW-0813">Transport</keyword>
<gene>
    <name evidence="7" type="ORF">GA0070604_4204</name>
</gene>
<dbReference type="InterPro" id="IPR050763">
    <property type="entry name" value="ABC_transporter_ATP-binding"/>
</dbReference>
<dbReference type="InterPro" id="IPR027417">
    <property type="entry name" value="P-loop_NTPase"/>
</dbReference>